<name>A0A7E4VU01_PANRE</name>
<dbReference type="Gene3D" id="3.10.50.10">
    <property type="match status" value="1"/>
</dbReference>
<dbReference type="Gene3D" id="2.170.140.10">
    <property type="entry name" value="Chitin binding domain"/>
    <property type="match status" value="1"/>
</dbReference>
<dbReference type="PROSITE" id="PS50940">
    <property type="entry name" value="CHIT_BIND_II"/>
    <property type="match status" value="1"/>
</dbReference>
<reference evidence="4" key="2">
    <citation type="submission" date="2020-10" db="UniProtKB">
        <authorList>
            <consortium name="WormBaseParasite"/>
        </authorList>
    </citation>
    <scope>IDENTIFICATION</scope>
</reference>
<evidence type="ECO:0000313" key="3">
    <source>
        <dbReference type="Proteomes" id="UP000492821"/>
    </source>
</evidence>
<dbReference type="GO" id="GO:0008061">
    <property type="term" value="F:chitin binding"/>
    <property type="evidence" value="ECO:0007669"/>
    <property type="project" value="InterPro"/>
</dbReference>
<dbReference type="GO" id="GO:0005576">
    <property type="term" value="C:extracellular region"/>
    <property type="evidence" value="ECO:0007669"/>
    <property type="project" value="InterPro"/>
</dbReference>
<proteinExistence type="predicted"/>
<evidence type="ECO:0000259" key="2">
    <source>
        <dbReference type="PROSITE" id="PS51910"/>
    </source>
</evidence>
<dbReference type="SUPFAM" id="SSF54556">
    <property type="entry name" value="Chitinase insertion domain"/>
    <property type="match status" value="1"/>
</dbReference>
<dbReference type="Pfam" id="PF00704">
    <property type="entry name" value="Glyco_hydro_18"/>
    <property type="match status" value="1"/>
</dbReference>
<dbReference type="PANTHER" id="PTHR11177:SF317">
    <property type="entry name" value="CHITINASE 12-RELATED"/>
    <property type="match status" value="1"/>
</dbReference>
<dbReference type="GO" id="GO:0006032">
    <property type="term" value="P:chitin catabolic process"/>
    <property type="evidence" value="ECO:0007669"/>
    <property type="project" value="TreeGrafter"/>
</dbReference>
<protein>
    <submittedName>
        <fullName evidence="4">Chitin-binding type-2 domain-containing protein</fullName>
    </submittedName>
</protein>
<dbReference type="Proteomes" id="UP000492821">
    <property type="component" value="Unassembled WGS sequence"/>
</dbReference>
<reference evidence="3" key="1">
    <citation type="journal article" date="2013" name="Genetics">
        <title>The draft genome and transcriptome of Panagrellus redivivus are shaped by the harsh demands of a free-living lifestyle.</title>
        <authorList>
            <person name="Srinivasan J."/>
            <person name="Dillman A.R."/>
            <person name="Macchietto M.G."/>
            <person name="Heikkinen L."/>
            <person name="Lakso M."/>
            <person name="Fracchia K.M."/>
            <person name="Antoshechkin I."/>
            <person name="Mortazavi A."/>
            <person name="Wong G."/>
            <person name="Sternberg P.W."/>
        </authorList>
    </citation>
    <scope>NUCLEOTIDE SEQUENCE [LARGE SCALE GENOMIC DNA]</scope>
    <source>
        <strain evidence="3">MT8872</strain>
    </source>
</reference>
<dbReference type="InterPro" id="IPR029070">
    <property type="entry name" value="Chitinase_insertion_sf"/>
</dbReference>
<feature type="domain" description="GH18" evidence="2">
    <location>
        <begin position="1"/>
        <end position="134"/>
    </location>
</feature>
<dbReference type="WBParaSite" id="Pan_g2770.t1">
    <property type="protein sequence ID" value="Pan_g2770.t1"/>
    <property type="gene ID" value="Pan_g2770"/>
</dbReference>
<accession>A0A7E4VU01</accession>
<dbReference type="GO" id="GO:0004568">
    <property type="term" value="F:chitinase activity"/>
    <property type="evidence" value="ECO:0007669"/>
    <property type="project" value="TreeGrafter"/>
</dbReference>
<dbReference type="GO" id="GO:0005975">
    <property type="term" value="P:carbohydrate metabolic process"/>
    <property type="evidence" value="ECO:0007669"/>
    <property type="project" value="InterPro"/>
</dbReference>
<dbReference type="PANTHER" id="PTHR11177">
    <property type="entry name" value="CHITINASE"/>
    <property type="match status" value="1"/>
</dbReference>
<dbReference type="InterPro" id="IPR036508">
    <property type="entry name" value="Chitin-bd_dom_sf"/>
</dbReference>
<sequence>MPRNKIVMGVSPYGRTYLLNDVGINGIGAPARPGAPSESNLEGVTSYSHIIYFTNYATYTWSDVQKVPYAVHENLWISFDNEESVKEKMKYVVENEFAGAFLYELSLDNFQSDSDAGFQPFEFANLMKRYLQTAFPVKPTSPPTPTPQTGYRTPCEYRKPELYNPPFKVDPRSCGGYYYCSVGANNQTVSHHLSCGPGMWWSGDEERCVYAYDVFCGNIIPVMPPPPGWNGTWPFIDEVNNATKPKLQKLDN</sequence>
<organism evidence="3 4">
    <name type="scientific">Panagrellus redivivus</name>
    <name type="common">Microworm</name>
    <dbReference type="NCBI Taxonomy" id="6233"/>
    <lineage>
        <taxon>Eukaryota</taxon>
        <taxon>Metazoa</taxon>
        <taxon>Ecdysozoa</taxon>
        <taxon>Nematoda</taxon>
        <taxon>Chromadorea</taxon>
        <taxon>Rhabditida</taxon>
        <taxon>Tylenchina</taxon>
        <taxon>Panagrolaimomorpha</taxon>
        <taxon>Panagrolaimoidea</taxon>
        <taxon>Panagrolaimidae</taxon>
        <taxon>Panagrellus</taxon>
    </lineage>
</organism>
<dbReference type="Gene3D" id="3.20.20.80">
    <property type="entry name" value="Glycosidases"/>
    <property type="match status" value="1"/>
</dbReference>
<dbReference type="InterPro" id="IPR002557">
    <property type="entry name" value="Chitin-bd_dom"/>
</dbReference>
<dbReference type="InterPro" id="IPR001223">
    <property type="entry name" value="Glyco_hydro18_cat"/>
</dbReference>
<dbReference type="PROSITE" id="PS51910">
    <property type="entry name" value="GH18_2"/>
    <property type="match status" value="1"/>
</dbReference>
<evidence type="ECO:0000313" key="4">
    <source>
        <dbReference type="WBParaSite" id="Pan_g2770.t1"/>
    </source>
</evidence>
<dbReference type="Pfam" id="PF01607">
    <property type="entry name" value="CBM_14"/>
    <property type="match status" value="1"/>
</dbReference>
<dbReference type="SUPFAM" id="SSF51445">
    <property type="entry name" value="(Trans)glycosidases"/>
    <property type="match status" value="1"/>
</dbReference>
<dbReference type="InterPro" id="IPR050314">
    <property type="entry name" value="Glycosyl_Hydrlase_18"/>
</dbReference>
<dbReference type="InterPro" id="IPR017853">
    <property type="entry name" value="GH"/>
</dbReference>
<feature type="domain" description="Chitin-binding type-2" evidence="1">
    <location>
        <begin position="152"/>
        <end position="218"/>
    </location>
</feature>
<dbReference type="AlphaFoldDB" id="A0A7E4VU01"/>
<evidence type="ECO:0000259" key="1">
    <source>
        <dbReference type="PROSITE" id="PS50940"/>
    </source>
</evidence>
<keyword evidence="3" id="KW-1185">Reference proteome</keyword>
<dbReference type="SUPFAM" id="SSF57625">
    <property type="entry name" value="Invertebrate chitin-binding proteins"/>
    <property type="match status" value="1"/>
</dbReference>